<sequence>MTIQLGDKIAILMVLWRLTEYMYIYFKYRYERRQALPDVQLIVDSLRKDTEVTERLQGPPIAITAGATSAYGGECLSTLERRKNSVQKPPPCFVKREQKHIHTPRIMSGGPEGPKRPPGVITADATLAYGEECLPTLESRTYSIKKSPRCFLQRKKVPTERDMAEAIILGQKKNNDALQELVQMIKPIHRPIGEHWDERYIRFTNIFGDKHHLLVESCKSTEGFVYYLMSTLRDRTSSVHLLKGAIERGEFWIVDENDDWDSPHRIGSSPAILADNWEENAIAGRAFRMMIVDSSHPATPDELRLMHSTWYSRVKGSLEEIYKLSGWEIENSEGGQAIGPVRLGKI</sequence>
<dbReference type="VEuPathDB" id="FungiDB:FOMG_17031"/>
<dbReference type="Proteomes" id="UP000219369">
    <property type="component" value="Unassembled WGS sequence"/>
</dbReference>
<dbReference type="VEuPathDB" id="FungiDB:FOIG_12692"/>
<evidence type="ECO:0000313" key="1">
    <source>
        <dbReference type="EMBL" id="SCO76728.1"/>
    </source>
</evidence>
<gene>
    <name evidence="1" type="ORF">FRV6_00940</name>
</gene>
<name>A0A2H3SJP0_FUSOX</name>
<accession>A0A2H3SJP0</accession>
<dbReference type="AlphaFoldDB" id="A0A2H3SJP0"/>
<proteinExistence type="predicted"/>
<protein>
    <submittedName>
        <fullName evidence="1">Uncharacterized protein</fullName>
    </submittedName>
</protein>
<reference evidence="2" key="1">
    <citation type="submission" date="2016-09" db="EMBL/GenBank/DDBJ databases">
        <authorList>
            <person name="Guldener U."/>
        </authorList>
    </citation>
    <scope>NUCLEOTIDE SEQUENCE [LARGE SCALE GENOMIC DNA]</scope>
    <source>
        <strain evidence="2">V64-1</strain>
    </source>
</reference>
<evidence type="ECO:0000313" key="2">
    <source>
        <dbReference type="Proteomes" id="UP000219369"/>
    </source>
</evidence>
<organism evidence="1 2">
    <name type="scientific">Fusarium oxysporum</name>
    <name type="common">Fusarium vascular wilt</name>
    <dbReference type="NCBI Taxonomy" id="5507"/>
    <lineage>
        <taxon>Eukaryota</taxon>
        <taxon>Fungi</taxon>
        <taxon>Dikarya</taxon>
        <taxon>Ascomycota</taxon>
        <taxon>Pezizomycotina</taxon>
        <taxon>Sordariomycetes</taxon>
        <taxon>Hypocreomycetidae</taxon>
        <taxon>Hypocreales</taxon>
        <taxon>Nectriaceae</taxon>
        <taxon>Fusarium</taxon>
        <taxon>Fusarium oxysporum species complex</taxon>
    </lineage>
</organism>
<dbReference type="OrthoDB" id="4991655at2759"/>
<dbReference type="EMBL" id="FMJY01000001">
    <property type="protein sequence ID" value="SCO76728.1"/>
    <property type="molecule type" value="Genomic_DNA"/>
</dbReference>